<dbReference type="Proteomes" id="UP000265515">
    <property type="component" value="Unassembled WGS sequence"/>
</dbReference>
<dbReference type="InterPro" id="IPR043128">
    <property type="entry name" value="Rev_trsase/Diguanyl_cyclase"/>
</dbReference>
<dbReference type="GO" id="GO:0015074">
    <property type="term" value="P:DNA integration"/>
    <property type="evidence" value="ECO:0007669"/>
    <property type="project" value="InterPro"/>
</dbReference>
<dbReference type="Gramene" id="GBG73359">
    <property type="protein sequence ID" value="GBG73359"/>
    <property type="gene ID" value="CBR_g13079"/>
</dbReference>
<feature type="compositionally biased region" description="Basic and acidic residues" evidence="2">
    <location>
        <begin position="673"/>
        <end position="695"/>
    </location>
</feature>
<dbReference type="InterPro" id="IPR001584">
    <property type="entry name" value="Integrase_cat-core"/>
</dbReference>
<dbReference type="Pfam" id="PF17919">
    <property type="entry name" value="RT_RNaseH_2"/>
    <property type="match status" value="1"/>
</dbReference>
<dbReference type="GO" id="GO:0003824">
    <property type="term" value="F:catalytic activity"/>
    <property type="evidence" value="ECO:0007669"/>
    <property type="project" value="UniProtKB-KW"/>
</dbReference>
<keyword evidence="1" id="KW-0511">Multifunctional enzyme</keyword>
<comment type="caution">
    <text evidence="4">The sequence shown here is derived from an EMBL/GenBank/DDBJ whole genome shotgun (WGS) entry which is preliminary data.</text>
</comment>
<dbReference type="FunFam" id="3.10.20.370:FF:000001">
    <property type="entry name" value="Retrovirus-related Pol polyprotein from transposon 17.6-like protein"/>
    <property type="match status" value="1"/>
</dbReference>
<dbReference type="InterPro" id="IPR012337">
    <property type="entry name" value="RNaseH-like_sf"/>
</dbReference>
<accession>A0A388KTJ5</accession>
<dbReference type="InterPro" id="IPR041577">
    <property type="entry name" value="RT_RNaseH_2"/>
</dbReference>
<dbReference type="PANTHER" id="PTHR37984">
    <property type="entry name" value="PROTEIN CBG26694"/>
    <property type="match status" value="1"/>
</dbReference>
<dbReference type="Gene3D" id="3.10.20.370">
    <property type="match status" value="1"/>
</dbReference>
<dbReference type="EMBL" id="BFEA01000181">
    <property type="protein sequence ID" value="GBG73359.1"/>
    <property type="molecule type" value="Genomic_DNA"/>
</dbReference>
<protein>
    <recommendedName>
        <fullName evidence="3">Integrase catalytic domain-containing protein</fullName>
    </recommendedName>
</protein>
<name>A0A388KTJ5_CHABU</name>
<feature type="domain" description="Integrase catalytic" evidence="3">
    <location>
        <begin position="1245"/>
        <end position="1400"/>
    </location>
</feature>
<evidence type="ECO:0000313" key="4">
    <source>
        <dbReference type="EMBL" id="GBG73359.1"/>
    </source>
</evidence>
<proteinExistence type="predicted"/>
<evidence type="ECO:0000256" key="2">
    <source>
        <dbReference type="SAM" id="MobiDB-lite"/>
    </source>
</evidence>
<feature type="compositionally biased region" description="Basic and acidic residues" evidence="2">
    <location>
        <begin position="638"/>
        <end position="654"/>
    </location>
</feature>
<keyword evidence="5" id="KW-1185">Reference proteome</keyword>
<dbReference type="PANTHER" id="PTHR37984:SF5">
    <property type="entry name" value="PROTEIN NYNRIN-LIKE"/>
    <property type="match status" value="1"/>
</dbReference>
<dbReference type="Gene3D" id="3.30.420.10">
    <property type="entry name" value="Ribonuclease H-like superfamily/Ribonuclease H"/>
    <property type="match status" value="1"/>
</dbReference>
<dbReference type="CDD" id="cd09274">
    <property type="entry name" value="RNase_HI_RT_Ty3"/>
    <property type="match status" value="1"/>
</dbReference>
<dbReference type="InterPro" id="IPR036397">
    <property type="entry name" value="RNaseH_sf"/>
</dbReference>
<dbReference type="PROSITE" id="PS50994">
    <property type="entry name" value="INTEGRASE"/>
    <property type="match status" value="1"/>
</dbReference>
<dbReference type="InterPro" id="IPR050951">
    <property type="entry name" value="Retrovirus_Pol_polyprotein"/>
</dbReference>
<reference evidence="4 5" key="1">
    <citation type="journal article" date="2018" name="Cell">
        <title>The Chara Genome: Secondary Complexity and Implications for Plant Terrestrialization.</title>
        <authorList>
            <person name="Nishiyama T."/>
            <person name="Sakayama H."/>
            <person name="Vries J.D."/>
            <person name="Buschmann H."/>
            <person name="Saint-Marcoux D."/>
            <person name="Ullrich K.K."/>
            <person name="Haas F.B."/>
            <person name="Vanderstraeten L."/>
            <person name="Becker D."/>
            <person name="Lang D."/>
            <person name="Vosolsobe S."/>
            <person name="Rombauts S."/>
            <person name="Wilhelmsson P.K.I."/>
            <person name="Janitza P."/>
            <person name="Kern R."/>
            <person name="Heyl A."/>
            <person name="Rumpler F."/>
            <person name="Villalobos L.I.A.C."/>
            <person name="Clay J.M."/>
            <person name="Skokan R."/>
            <person name="Toyoda A."/>
            <person name="Suzuki Y."/>
            <person name="Kagoshima H."/>
            <person name="Schijlen E."/>
            <person name="Tajeshwar N."/>
            <person name="Catarino B."/>
            <person name="Hetherington A.J."/>
            <person name="Saltykova A."/>
            <person name="Bonnot C."/>
            <person name="Breuninger H."/>
            <person name="Symeonidi A."/>
            <person name="Radhakrishnan G.V."/>
            <person name="Van Nieuwerburgh F."/>
            <person name="Deforce D."/>
            <person name="Chang C."/>
            <person name="Karol K.G."/>
            <person name="Hedrich R."/>
            <person name="Ulvskov P."/>
            <person name="Glockner G."/>
            <person name="Delwiche C.F."/>
            <person name="Petrasek J."/>
            <person name="Van de Peer Y."/>
            <person name="Friml J."/>
            <person name="Beilby M."/>
            <person name="Dolan L."/>
            <person name="Kohara Y."/>
            <person name="Sugano S."/>
            <person name="Fujiyama A."/>
            <person name="Delaux P.-M."/>
            <person name="Quint M."/>
            <person name="TheiBen G."/>
            <person name="Hagemann M."/>
            <person name="Harholt J."/>
            <person name="Dunand C."/>
            <person name="Zachgo S."/>
            <person name="Langdale J."/>
            <person name="Maumus F."/>
            <person name="Straeten D.V.D."/>
            <person name="Gould S.B."/>
            <person name="Rensing S.A."/>
        </authorList>
    </citation>
    <scope>NUCLEOTIDE SEQUENCE [LARGE SCALE GENOMIC DNA]</scope>
    <source>
        <strain evidence="4 5">S276</strain>
    </source>
</reference>
<dbReference type="InterPro" id="IPR043502">
    <property type="entry name" value="DNA/RNA_pol_sf"/>
</dbReference>
<evidence type="ECO:0000259" key="3">
    <source>
        <dbReference type="PROSITE" id="PS50994"/>
    </source>
</evidence>
<sequence>MVRWLSSPVYSSGPKMPIDVRGGVSVVLPEEGTWTDLQPEYQFVILEEKDAFLLIERIWTKVSLTRLSPSLMDLEFRGTVEARGWVYLSQERENAMVTELVLGTASDSLFRQAEREVVWAACQRAEMEMDKVEVRVELGDRGNVRRPFRAMRCVLPPFLVDAVFGTRGMLEQICQSMTNLRLYQCALQDFFRLSVEMGPFGGNSAEELAHILNLLSTDDVFVPSPVHWRIIYRNVAVGGTFLKGLKDLYFDEEDDFSDDGDDDEVEEIVIPMDRTRLEPAKGRGRMEEIVEGRVESVGTVILSEHGWHLFCTMLAAGQSPMWLLGDAEPRARQAGEKLANKGWDVVSSRVVIGGWREFRPPCLRTKTWVPEFVADWFGGFDHVTEVASTMKRIHVNCAWLTEEFYKTSLKFGPFHGDRAWEVLIILDLDRNDRLEVAPEIKEAIIRREIAVTPCYVDDVFKLFEGTANQQMAMRRARMSRRPPTKSGGGWEVSLPTSYMVRAIDTEWRAVTLGRDQAFIMVECLWNGMRFNRGSGDDLYTDLKVTGTVYLPGIGWHMLGTELALGHGLLPIIQRATRIVDRIGQEMRGRRNMGLRTRVEVGGWREFRAPMTGLRVGKGIASEEEAEGLRSKGSQGTDRGVERNEGSIRDRESTKPGEPGKTGMTFRQRKVRGKPGEAKEDPRKPGEKQRDSKEGEGTNVVGEAGSSEGGLKRIVATLTRALNKNQGYLADAKKKLTFDGANITEFLIDYENLAALLKWSEEEKMQHVSLSLGRDIMAIIASSGSWKETRNEMMRKYMKAEKMATEVELAAVQTTNYATYNDFLRAFTLVALQIPEGERINWNSQGGMRRAVIILNNLDISVVEAEPVADIVWDQPRGRGPQVNFILEGNGQDRVNITTRRTGAEKKLIRDTVMEEVAGTSANQGETETGEPEKAYGKAMEEEPIDKAVAAKKKFRYQISILTILEIDDTLNKLLGTMVFRRMLAVARDMFPEKCEPYINDNPIKGAQNKDETEVQSGIRKFVWDHLQDIKDLLQRFLVYNITTSGPKSILAVPQVTILGFRCGVYGRKPDPAKTDKISQWPTPLRTTTEARAFLGVVGFWRIFIKGFAKIVEPIRAMIREGGTMEWTADREAAVQTLKEILVSDQVTLAAPCFNDEVGRPFTLETDGGPLAVRGVLIQRSEEGKERPIRFESRTLNSAERRYSQFKKEVLAILHCLKTFQAYLFGRRFILRIDPTNVAGALKNHKPIDPTIGRRIGFIWQFDYKVEYILDARDNLSGYVEAVTLKRKIGKGMVDWIEDFYLRHPFVRRFIADNETEFVNHEVLSRLKMLCVPIKIIEPYHPEANAPVEKGHRTLKNTIAKLAANNLGNWPWYLKQAVFSENMTPKRTTGCIPAELWYGREIDFPVEALVPTWNMLDDNPHMSTEELIATRYPQVVRNEEALEDVVKCVMDSRMRDTARWDQVKNIQKEPLQVGEMVLVRNFALKSTRSGQLGRRFKGPYMIAKRVGLDTFELVS</sequence>
<organism evidence="4 5">
    <name type="scientific">Chara braunii</name>
    <name type="common">Braun's stonewort</name>
    <dbReference type="NCBI Taxonomy" id="69332"/>
    <lineage>
        <taxon>Eukaryota</taxon>
        <taxon>Viridiplantae</taxon>
        <taxon>Streptophyta</taxon>
        <taxon>Charophyceae</taxon>
        <taxon>Charales</taxon>
        <taxon>Characeae</taxon>
        <taxon>Chara</taxon>
    </lineage>
</organism>
<gene>
    <name evidence="4" type="ORF">CBR_g13079</name>
</gene>
<dbReference type="SUPFAM" id="SSF53098">
    <property type="entry name" value="Ribonuclease H-like"/>
    <property type="match status" value="1"/>
</dbReference>
<dbReference type="Gene3D" id="3.30.70.270">
    <property type="match status" value="2"/>
</dbReference>
<dbReference type="GO" id="GO:0003676">
    <property type="term" value="F:nucleic acid binding"/>
    <property type="evidence" value="ECO:0007669"/>
    <property type="project" value="InterPro"/>
</dbReference>
<dbReference type="SUPFAM" id="SSF56672">
    <property type="entry name" value="DNA/RNA polymerases"/>
    <property type="match status" value="1"/>
</dbReference>
<feature type="region of interest" description="Disordered" evidence="2">
    <location>
        <begin position="617"/>
        <end position="706"/>
    </location>
</feature>
<evidence type="ECO:0000313" key="5">
    <source>
        <dbReference type="Proteomes" id="UP000265515"/>
    </source>
</evidence>
<evidence type="ECO:0000256" key="1">
    <source>
        <dbReference type="ARBA" id="ARBA00023268"/>
    </source>
</evidence>